<sequence length="189" mass="19450">MATATKITTTIATIFLIISLFVILIPSTDAQKSPPAPAAPAPSPGVNCFSVLVNMSDCLTFVEKDSNLTKPDKGCCPEIAGLLDSNPICFCQMLGRASSGAKIGLNIDIDKALKLPSVCGLEIPPATTCSDLGVPIGAPIASDDGPAPSPGGFATSPASDNKDNAASTIVFSKIHFLVGMTIMFFTTLF</sequence>
<dbReference type="RefSeq" id="XP_016508491.1">
    <property type="nucleotide sequence ID" value="XM_016653005.1"/>
</dbReference>
<evidence type="ECO:0000256" key="9">
    <source>
        <dbReference type="ARBA" id="ARBA00023180"/>
    </source>
</evidence>
<evidence type="ECO:0000256" key="11">
    <source>
        <dbReference type="SAM" id="SignalP"/>
    </source>
</evidence>
<dbReference type="GO" id="GO:0008289">
    <property type="term" value="F:lipid binding"/>
    <property type="evidence" value="ECO:0007669"/>
    <property type="project" value="UniProtKB-KW"/>
</dbReference>
<feature type="signal peptide" evidence="11">
    <location>
        <begin position="1"/>
        <end position="30"/>
    </location>
</feature>
<dbReference type="GO" id="GO:0098552">
    <property type="term" value="C:side of membrane"/>
    <property type="evidence" value="ECO:0007669"/>
    <property type="project" value="UniProtKB-KW"/>
</dbReference>
<evidence type="ECO:0000256" key="2">
    <source>
        <dbReference type="ARBA" id="ARBA00009748"/>
    </source>
</evidence>
<keyword evidence="5" id="KW-0472">Membrane</keyword>
<dbReference type="Pfam" id="PF14368">
    <property type="entry name" value="LTP_2"/>
    <property type="match status" value="1"/>
</dbReference>
<evidence type="ECO:0000313" key="14">
    <source>
        <dbReference type="RefSeq" id="XP_016508491.1"/>
    </source>
</evidence>
<proteinExistence type="inferred from homology"/>
<dbReference type="SMART" id="SM00499">
    <property type="entry name" value="AAI"/>
    <property type="match status" value="1"/>
</dbReference>
<dbReference type="InterPro" id="IPR000528">
    <property type="entry name" value="Plant_nsLTP"/>
</dbReference>
<keyword evidence="4" id="KW-1003">Cell membrane</keyword>
<keyword evidence="5" id="KW-0336">GPI-anchor</keyword>
<evidence type="ECO:0000313" key="13">
    <source>
        <dbReference type="Proteomes" id="UP000790787"/>
    </source>
</evidence>
<dbReference type="RefSeq" id="XP_016508491.1">
    <property type="nucleotide sequence ID" value="XM_016653005.2"/>
</dbReference>
<dbReference type="CDD" id="cd00010">
    <property type="entry name" value="AAI_LTSS"/>
    <property type="match status" value="1"/>
</dbReference>
<comment type="similarity">
    <text evidence="2">Belongs to the plant LTP family.</text>
</comment>
<gene>
    <name evidence="14" type="primary">LOC107826061</name>
</gene>
<evidence type="ECO:0000256" key="7">
    <source>
        <dbReference type="ARBA" id="ARBA00023121"/>
    </source>
</evidence>
<evidence type="ECO:0000256" key="10">
    <source>
        <dbReference type="ARBA" id="ARBA00023288"/>
    </source>
</evidence>
<dbReference type="PaxDb" id="4097-A0A1S4D534"/>
<dbReference type="SUPFAM" id="SSF47699">
    <property type="entry name" value="Bifunctional inhibitor/lipid-transfer protein/seed storage 2S albumin"/>
    <property type="match status" value="1"/>
</dbReference>
<dbReference type="GO" id="GO:0006869">
    <property type="term" value="P:lipid transport"/>
    <property type="evidence" value="ECO:0007669"/>
    <property type="project" value="InterPro"/>
</dbReference>
<dbReference type="GeneID" id="107826061"/>
<keyword evidence="3" id="KW-0813">Transport</keyword>
<evidence type="ECO:0000256" key="1">
    <source>
        <dbReference type="ARBA" id="ARBA00004609"/>
    </source>
</evidence>
<reference evidence="13" key="1">
    <citation type="journal article" date="2014" name="Nat. Commun.">
        <title>The tobacco genome sequence and its comparison with those of tomato and potato.</title>
        <authorList>
            <person name="Sierro N."/>
            <person name="Battey J.N."/>
            <person name="Ouadi S."/>
            <person name="Bakaher N."/>
            <person name="Bovet L."/>
            <person name="Willig A."/>
            <person name="Goepfert S."/>
            <person name="Peitsch M.C."/>
            <person name="Ivanov N.V."/>
        </authorList>
    </citation>
    <scope>NUCLEOTIDE SEQUENCE [LARGE SCALE GENOMIC DNA]</scope>
</reference>
<dbReference type="OMA" id="MTIMFFT"/>
<dbReference type="InterPro" id="IPR036312">
    <property type="entry name" value="Bifun_inhib/LTP/seed_sf"/>
</dbReference>
<keyword evidence="9" id="KW-0325">Glycoprotein</keyword>
<keyword evidence="10" id="KW-0449">Lipoprotein</keyword>
<protein>
    <submittedName>
        <fullName evidence="14">Non-specific lipid transfer protein GPI-anchored 12</fullName>
    </submittedName>
    <submittedName>
        <fullName evidence="14">Xylogen-like protein 11</fullName>
    </submittedName>
</protein>
<keyword evidence="13" id="KW-1185">Reference proteome</keyword>
<name>A0A1S4D534_TOBAC</name>
<feature type="chain" id="PRO_5010215821" evidence="11">
    <location>
        <begin position="31"/>
        <end position="189"/>
    </location>
</feature>
<dbReference type="GO" id="GO:0005886">
    <property type="term" value="C:plasma membrane"/>
    <property type="evidence" value="ECO:0007669"/>
    <property type="project" value="UniProtKB-SubCell"/>
</dbReference>
<dbReference type="Proteomes" id="UP000790787">
    <property type="component" value="Chromosome 22"/>
</dbReference>
<evidence type="ECO:0000256" key="8">
    <source>
        <dbReference type="ARBA" id="ARBA00023157"/>
    </source>
</evidence>
<dbReference type="KEGG" id="nta:107826061"/>
<dbReference type="InterPro" id="IPR016140">
    <property type="entry name" value="Bifunc_inhib/LTP/seed_store"/>
</dbReference>
<evidence type="ECO:0000256" key="5">
    <source>
        <dbReference type="ARBA" id="ARBA00022622"/>
    </source>
</evidence>
<dbReference type="PRINTS" id="PR00382">
    <property type="entry name" value="LIPIDTRNSFER"/>
</dbReference>
<dbReference type="AlphaFoldDB" id="A0A1S4D534"/>
<keyword evidence="6 11" id="KW-0732">Signal</keyword>
<dbReference type="Gene3D" id="1.10.110.10">
    <property type="entry name" value="Plant lipid-transfer and hydrophobic proteins"/>
    <property type="match status" value="1"/>
</dbReference>
<accession>A0A1S4D534</accession>
<evidence type="ECO:0000256" key="4">
    <source>
        <dbReference type="ARBA" id="ARBA00022475"/>
    </source>
</evidence>
<evidence type="ECO:0000259" key="12">
    <source>
        <dbReference type="SMART" id="SM00499"/>
    </source>
</evidence>
<keyword evidence="8" id="KW-1015">Disulfide bond</keyword>
<dbReference type="PANTHER" id="PTHR33044">
    <property type="entry name" value="BIFUNCTIONAL INHIBITOR/LIPID-TRANSFER PROTEIN/SEED STORAGE 2S ALBUMIN SUPERFAMILY PROTEIN-RELATED"/>
    <property type="match status" value="1"/>
</dbReference>
<evidence type="ECO:0000256" key="6">
    <source>
        <dbReference type="ARBA" id="ARBA00022729"/>
    </source>
</evidence>
<keyword evidence="7" id="KW-0446">Lipid-binding</keyword>
<reference evidence="14" key="2">
    <citation type="submission" date="2025-08" db="UniProtKB">
        <authorList>
            <consortium name="RefSeq"/>
        </authorList>
    </citation>
    <scope>IDENTIFICATION</scope>
    <source>
        <tissue evidence="14">Leaf</tissue>
    </source>
</reference>
<feature type="domain" description="Bifunctional inhibitor/plant lipid transfer protein/seed storage helical" evidence="12">
    <location>
        <begin position="48"/>
        <end position="129"/>
    </location>
</feature>
<dbReference type="InterPro" id="IPR043325">
    <property type="entry name" value="LTSS"/>
</dbReference>
<dbReference type="OrthoDB" id="785314at2759"/>
<evidence type="ECO:0000256" key="3">
    <source>
        <dbReference type="ARBA" id="ARBA00022448"/>
    </source>
</evidence>
<dbReference type="STRING" id="4097.A0A1S4D534"/>
<comment type="subcellular location">
    <subcellularLocation>
        <location evidence="1">Cell membrane</location>
        <topology evidence="1">Lipid-anchor</topology>
        <topology evidence="1">GPI-anchor</topology>
    </subcellularLocation>
</comment>
<organism evidence="13 14">
    <name type="scientific">Nicotiana tabacum</name>
    <name type="common">Common tobacco</name>
    <dbReference type="NCBI Taxonomy" id="4097"/>
    <lineage>
        <taxon>Eukaryota</taxon>
        <taxon>Viridiplantae</taxon>
        <taxon>Streptophyta</taxon>
        <taxon>Embryophyta</taxon>
        <taxon>Tracheophyta</taxon>
        <taxon>Spermatophyta</taxon>
        <taxon>Magnoliopsida</taxon>
        <taxon>eudicotyledons</taxon>
        <taxon>Gunneridae</taxon>
        <taxon>Pentapetalae</taxon>
        <taxon>asterids</taxon>
        <taxon>lamiids</taxon>
        <taxon>Solanales</taxon>
        <taxon>Solanaceae</taxon>
        <taxon>Nicotianoideae</taxon>
        <taxon>Nicotianeae</taxon>
        <taxon>Nicotiana</taxon>
    </lineage>
</organism>